<evidence type="ECO:0000313" key="12">
    <source>
        <dbReference type="EMBL" id="THH12850.1"/>
    </source>
</evidence>
<evidence type="ECO:0000256" key="10">
    <source>
        <dbReference type="SAM" id="MobiDB-lite"/>
    </source>
</evidence>
<feature type="region of interest" description="Disordered" evidence="10">
    <location>
        <begin position="223"/>
        <end position="259"/>
    </location>
</feature>
<evidence type="ECO:0000256" key="6">
    <source>
        <dbReference type="ARBA" id="ARBA00022917"/>
    </source>
</evidence>
<keyword evidence="4 9" id="KW-0547">Nucleotide-binding</keyword>
<dbReference type="SUPFAM" id="SSF52374">
    <property type="entry name" value="Nucleotidylyl transferase"/>
    <property type="match status" value="1"/>
</dbReference>
<dbReference type="InterPro" id="IPR033910">
    <property type="entry name" value="GluRS_core"/>
</dbReference>
<dbReference type="InterPro" id="IPR020751">
    <property type="entry name" value="aa-tRNA-synth_I_codon-bd_sub2"/>
</dbReference>
<dbReference type="PROSITE" id="PS50250">
    <property type="entry name" value="PCI"/>
    <property type="match status" value="1"/>
</dbReference>
<keyword evidence="6 9" id="KW-0648">Protein biosynthesis</keyword>
<dbReference type="InterPro" id="IPR000717">
    <property type="entry name" value="PCI_dom"/>
</dbReference>
<keyword evidence="3 9" id="KW-0436">Ligase</keyword>
<dbReference type="Pfam" id="PF01399">
    <property type="entry name" value="PCI"/>
    <property type="match status" value="1"/>
</dbReference>
<evidence type="ECO:0000256" key="2">
    <source>
        <dbReference type="ARBA" id="ARBA00012835"/>
    </source>
</evidence>
<evidence type="ECO:0000256" key="8">
    <source>
        <dbReference type="ARBA" id="ARBA00030865"/>
    </source>
</evidence>
<dbReference type="EC" id="6.1.1.17" evidence="2"/>
<organism evidence="12 13">
    <name type="scientific">Bondarzewia mesenterica</name>
    <dbReference type="NCBI Taxonomy" id="1095465"/>
    <lineage>
        <taxon>Eukaryota</taxon>
        <taxon>Fungi</taxon>
        <taxon>Dikarya</taxon>
        <taxon>Basidiomycota</taxon>
        <taxon>Agaricomycotina</taxon>
        <taxon>Agaricomycetes</taxon>
        <taxon>Russulales</taxon>
        <taxon>Bondarzewiaceae</taxon>
        <taxon>Bondarzewia</taxon>
    </lineage>
</organism>
<dbReference type="OrthoDB" id="428822at2759"/>
<accession>A0A4S4LRS3</accession>
<evidence type="ECO:0000256" key="9">
    <source>
        <dbReference type="RuleBase" id="RU363037"/>
    </source>
</evidence>
<evidence type="ECO:0000256" key="7">
    <source>
        <dbReference type="ARBA" id="ARBA00023146"/>
    </source>
</evidence>
<protein>
    <recommendedName>
        <fullName evidence="2">glutamate--tRNA ligase</fullName>
        <ecNumber evidence="2">6.1.1.17</ecNumber>
    </recommendedName>
    <alternativeName>
        <fullName evidence="8">Glutamyl-tRNA synthetase</fullName>
    </alternativeName>
</protein>
<dbReference type="PANTHER" id="PTHR43311">
    <property type="entry name" value="GLUTAMATE--TRNA LIGASE"/>
    <property type="match status" value="1"/>
</dbReference>
<name>A0A4S4LRS3_9AGAM</name>
<evidence type="ECO:0000256" key="3">
    <source>
        <dbReference type="ARBA" id="ARBA00022598"/>
    </source>
</evidence>
<gene>
    <name evidence="12" type="ORF">EW146_g7309</name>
</gene>
<dbReference type="InterPro" id="IPR000924">
    <property type="entry name" value="Glu/Gln-tRNA-synth"/>
</dbReference>
<evidence type="ECO:0000256" key="5">
    <source>
        <dbReference type="ARBA" id="ARBA00022840"/>
    </source>
</evidence>
<dbReference type="SMART" id="SM00088">
    <property type="entry name" value="PINT"/>
    <property type="match status" value="1"/>
</dbReference>
<dbReference type="Gene3D" id="1.10.10.350">
    <property type="match status" value="1"/>
</dbReference>
<dbReference type="GO" id="GO:0004818">
    <property type="term" value="F:glutamate-tRNA ligase activity"/>
    <property type="evidence" value="ECO:0007669"/>
    <property type="project" value="UniProtKB-EC"/>
</dbReference>
<dbReference type="InterPro" id="IPR014729">
    <property type="entry name" value="Rossmann-like_a/b/a_fold"/>
</dbReference>
<dbReference type="Pfam" id="PF19269">
    <property type="entry name" value="Anticodon_2"/>
    <property type="match status" value="1"/>
</dbReference>
<dbReference type="PRINTS" id="PR00987">
    <property type="entry name" value="TRNASYNTHGLU"/>
</dbReference>
<evidence type="ECO:0000259" key="11">
    <source>
        <dbReference type="PROSITE" id="PS50250"/>
    </source>
</evidence>
<dbReference type="Proteomes" id="UP000310158">
    <property type="component" value="Unassembled WGS sequence"/>
</dbReference>
<dbReference type="InterPro" id="IPR008925">
    <property type="entry name" value="aa_tRNA-synth_I_cd-bd_sf"/>
</dbReference>
<evidence type="ECO:0000313" key="13">
    <source>
        <dbReference type="Proteomes" id="UP000310158"/>
    </source>
</evidence>
<dbReference type="GO" id="GO:0008270">
    <property type="term" value="F:zinc ion binding"/>
    <property type="evidence" value="ECO:0007669"/>
    <property type="project" value="InterPro"/>
</dbReference>
<keyword evidence="13" id="KW-1185">Reference proteome</keyword>
<dbReference type="SUPFAM" id="SSF48163">
    <property type="entry name" value="An anticodon-binding domain of class I aminoacyl-tRNA synthetases"/>
    <property type="match status" value="1"/>
</dbReference>
<dbReference type="InterPro" id="IPR045462">
    <property type="entry name" value="aa-tRNA-synth_I_cd-bd"/>
</dbReference>
<dbReference type="EMBL" id="SGPL01000410">
    <property type="protein sequence ID" value="THH12850.1"/>
    <property type="molecule type" value="Genomic_DNA"/>
</dbReference>
<dbReference type="Pfam" id="PF00749">
    <property type="entry name" value="tRNA-synt_1c"/>
    <property type="match status" value="1"/>
</dbReference>
<dbReference type="Pfam" id="PF22061">
    <property type="entry name" value="CSN7_HB_subdom"/>
    <property type="match status" value="1"/>
</dbReference>
<dbReference type="InterPro" id="IPR004527">
    <property type="entry name" value="Glu-tRNA-ligase_bac/mito"/>
</dbReference>
<dbReference type="GO" id="GO:0006424">
    <property type="term" value="P:glutamyl-tRNA aminoacylation"/>
    <property type="evidence" value="ECO:0007669"/>
    <property type="project" value="InterPro"/>
</dbReference>
<dbReference type="HAMAP" id="MF_00022">
    <property type="entry name" value="Glu_tRNA_synth_type1"/>
    <property type="match status" value="1"/>
</dbReference>
<dbReference type="CDD" id="cd00808">
    <property type="entry name" value="GluRS_core"/>
    <property type="match status" value="1"/>
</dbReference>
<reference evidence="12 13" key="1">
    <citation type="submission" date="2019-02" db="EMBL/GenBank/DDBJ databases">
        <title>Genome sequencing of the rare red list fungi Bondarzewia mesenterica.</title>
        <authorList>
            <person name="Buettner E."/>
            <person name="Kellner H."/>
        </authorList>
    </citation>
    <scope>NUCLEOTIDE SEQUENCE [LARGE SCALE GENOMIC DNA]</scope>
    <source>
        <strain evidence="12 13">DSM 108281</strain>
    </source>
</reference>
<dbReference type="Gene3D" id="3.40.50.620">
    <property type="entry name" value="HUPs"/>
    <property type="match status" value="1"/>
</dbReference>
<sequence>MELGSHFPAKLEPFVLMSKSAKGAAAAKLIQDATSAPGVYVFAELLEAPNVQELSNNEQHAQFYLLLKLFAYKTYQDYLQHKDKLPPLSAAQITKLKHLSLVSFAMERRILPYTDLLQALELSSIRELEDLIIDAIYLDVLRGKLDQKEQQFEVEYTMGRDVEPDKVGSLLQALEDWSSTTSSVLSALDSKLASLASQRVARKAQEEEHERILTENLMEVQEQKSEAKAVGKRSGVGRKERDDDRMDIDEPENSKGKSRNCLGPRLPLIQFPLNTAEVSAPDKLHLIYILLELAKYVPTTLSRALHLGGLRTALFNHLYARKLGGKWILRIEDTDATRAVPGAMDGIREMLHWAGLEYDFGPGKNGPHGSYFQSERLDLYHSYAKKLLDTGHAYRCFCSADELTTTRERLARSGLNSTYDKKCLNLTEEEVARRVRAGEKFIVRHNDSNLPHRTTPADLIFGHVRDAHASLPTDPVLLKSDQFPTYHLASVVDDHEMGITHVLRGEEWLPSLPLHLDLYASLAVEPPQFAHLPLLLNKDGSKMSKRNGDMQVADYMRRGWEPDAVLNWLALAGWGVYEHSHPTMAPFTTPSTPLASSLSRAAPDSTAIMSLSEMIERFDLSVLTHRRTVLDPSKLEYISKHHLVRLASTEDGLNTLAERAHSIVKEVFPDSDPRSRDLIQGRLINVNELPASAPYFFTEPEWSSTGAQTMLKHVPNSDYRNTLNSVIRWFDSETVKWDRVEIAGALHYQNDLSGIKSKVFMTALRHALTGMKSGPSVPELMHTMGLERSVSRLTRAEAKSSEWFNES</sequence>
<keyword evidence="7 9" id="KW-0030">Aminoacyl-tRNA synthetase</keyword>
<feature type="domain" description="PCI" evidence="11">
    <location>
        <begin position="1"/>
        <end position="159"/>
    </location>
</feature>
<evidence type="ECO:0000256" key="4">
    <source>
        <dbReference type="ARBA" id="ARBA00022741"/>
    </source>
</evidence>
<dbReference type="InterPro" id="IPR049940">
    <property type="entry name" value="GluQ/Sye"/>
</dbReference>
<keyword evidence="5 9" id="KW-0067">ATP-binding</keyword>
<dbReference type="GO" id="GO:0000049">
    <property type="term" value="F:tRNA binding"/>
    <property type="evidence" value="ECO:0007669"/>
    <property type="project" value="InterPro"/>
</dbReference>
<proteinExistence type="inferred from homology"/>
<dbReference type="InterPro" id="IPR020058">
    <property type="entry name" value="Glu/Gln-tRNA-synth_Ib_cat-dom"/>
</dbReference>
<comment type="caution">
    <text evidence="12">The sequence shown here is derived from an EMBL/GenBank/DDBJ whole genome shotgun (WGS) entry which is preliminary data.</text>
</comment>
<evidence type="ECO:0000256" key="1">
    <source>
        <dbReference type="ARBA" id="ARBA00007894"/>
    </source>
</evidence>
<dbReference type="PANTHER" id="PTHR43311:SF2">
    <property type="entry name" value="GLUTAMATE--TRNA LIGASE, MITOCHONDRIAL-RELATED"/>
    <property type="match status" value="1"/>
</dbReference>
<dbReference type="AlphaFoldDB" id="A0A4S4LRS3"/>
<comment type="similarity">
    <text evidence="1">Belongs to the class-I aminoacyl-tRNA synthetase family. Glutamate--tRNA ligase type 1 subfamily.</text>
</comment>
<dbReference type="NCBIfam" id="TIGR00464">
    <property type="entry name" value="gltX_bact"/>
    <property type="match status" value="1"/>
</dbReference>
<dbReference type="GO" id="GO:0005739">
    <property type="term" value="C:mitochondrion"/>
    <property type="evidence" value="ECO:0007669"/>
    <property type="project" value="TreeGrafter"/>
</dbReference>
<dbReference type="GO" id="GO:0005524">
    <property type="term" value="F:ATP binding"/>
    <property type="evidence" value="ECO:0007669"/>
    <property type="project" value="UniProtKB-KW"/>
</dbReference>